<dbReference type="EMBL" id="NCKW01000681">
    <property type="protein sequence ID" value="POM80139.1"/>
    <property type="molecule type" value="Genomic_DNA"/>
</dbReference>
<proteinExistence type="predicted"/>
<evidence type="ECO:0000313" key="2">
    <source>
        <dbReference type="Proteomes" id="UP000237271"/>
    </source>
</evidence>
<sequence length="59" mass="6711">MFHVADLKIFGSFASRRARWTGGRSQQFSNTGTLLMTTLRESVWCRHSGVTEVWHPSGK</sequence>
<reference evidence="1 2" key="1">
    <citation type="journal article" date="2017" name="Genome Biol. Evol.">
        <title>Phytophthora megakarya and P. palmivora, closely related causal agents of cacao black pod rot, underwent increases in genome sizes and gene numbers by different mechanisms.</title>
        <authorList>
            <person name="Ali S.S."/>
            <person name="Shao J."/>
            <person name="Lary D.J."/>
            <person name="Kronmiller B."/>
            <person name="Shen D."/>
            <person name="Strem M.D."/>
            <person name="Amoako-Attah I."/>
            <person name="Akrofi A.Y."/>
            <person name="Begoude B.A."/>
            <person name="Ten Hoopen G.M."/>
            <person name="Coulibaly K."/>
            <person name="Kebe B.I."/>
            <person name="Melnick R.L."/>
            <person name="Guiltinan M.J."/>
            <person name="Tyler B.M."/>
            <person name="Meinhardt L.W."/>
            <person name="Bailey B.A."/>
        </authorList>
    </citation>
    <scope>NUCLEOTIDE SEQUENCE [LARGE SCALE GENOMIC DNA]</scope>
    <source>
        <strain evidence="2">sbr112.9</strain>
    </source>
</reference>
<dbReference type="Proteomes" id="UP000237271">
    <property type="component" value="Unassembled WGS sequence"/>
</dbReference>
<accession>A0A2P4YQY9</accession>
<organism evidence="1 2">
    <name type="scientific">Phytophthora palmivora</name>
    <dbReference type="NCBI Taxonomy" id="4796"/>
    <lineage>
        <taxon>Eukaryota</taxon>
        <taxon>Sar</taxon>
        <taxon>Stramenopiles</taxon>
        <taxon>Oomycota</taxon>
        <taxon>Peronosporomycetes</taxon>
        <taxon>Peronosporales</taxon>
        <taxon>Peronosporaceae</taxon>
        <taxon>Phytophthora</taxon>
    </lineage>
</organism>
<name>A0A2P4YQY9_9STRA</name>
<evidence type="ECO:0000313" key="1">
    <source>
        <dbReference type="EMBL" id="POM80139.1"/>
    </source>
</evidence>
<comment type="caution">
    <text evidence="1">The sequence shown here is derived from an EMBL/GenBank/DDBJ whole genome shotgun (WGS) entry which is preliminary data.</text>
</comment>
<gene>
    <name evidence="1" type="ORF">PHPALM_2059</name>
</gene>
<dbReference type="AlphaFoldDB" id="A0A2P4YQY9"/>
<protein>
    <submittedName>
        <fullName evidence="1">Uncharacterized protein</fullName>
    </submittedName>
</protein>
<keyword evidence="2" id="KW-1185">Reference proteome</keyword>